<feature type="transmembrane region" description="Helical" evidence="8">
    <location>
        <begin position="21"/>
        <end position="38"/>
    </location>
</feature>
<keyword evidence="3" id="KW-1003">Cell membrane</keyword>
<evidence type="ECO:0000256" key="8">
    <source>
        <dbReference type="SAM" id="Phobius"/>
    </source>
</evidence>
<evidence type="ECO:0000256" key="6">
    <source>
        <dbReference type="ARBA" id="ARBA00023136"/>
    </source>
</evidence>
<evidence type="ECO:0000256" key="2">
    <source>
        <dbReference type="ARBA" id="ARBA00006228"/>
    </source>
</evidence>
<keyword evidence="6 8" id="KW-0472">Membrane</keyword>
<comment type="subcellular location">
    <subcellularLocation>
        <location evidence="1">Cell membrane</location>
        <topology evidence="1">Multi-pass membrane protein</topology>
    </subcellularLocation>
</comment>
<keyword evidence="4 8" id="KW-0812">Transmembrane</keyword>
<evidence type="ECO:0000313" key="10">
    <source>
        <dbReference type="Proteomes" id="UP001206895"/>
    </source>
</evidence>
<sequence length="276" mass="31233">MTRSMGHAPAKGPIRGRIHHAWRMSFMFCWWNLARLAVGLRNRVHLLGWLGADGREVAVRLWTIAWLTFVWVLLWGTLSWANVLAGIVVALLIIYLLPLPRVPVEGRIHPATVVVLVARLFWDFVVSSIEVGYAAVRPRRPPLSAVLRTRLAIKSDMVLTLAVDYLNLVPGTMVVEIDHRRRLLYVHVFDVSSEKKVRDFYKQVATVERLFIRAFERDSEWHPSPYHGIDEEFHHVPSSLREHLQTATEKQSDGGRGKRDAPVTRDAGGTGSGGTS</sequence>
<keyword evidence="10" id="KW-1185">Reference proteome</keyword>
<feature type="transmembrane region" description="Helical" evidence="8">
    <location>
        <begin position="83"/>
        <end position="99"/>
    </location>
</feature>
<dbReference type="Pfam" id="PF01899">
    <property type="entry name" value="MNHE"/>
    <property type="match status" value="1"/>
</dbReference>
<comment type="caution">
    <text evidence="9">The sequence shown here is derived from an EMBL/GenBank/DDBJ whole genome shotgun (WGS) entry which is preliminary data.</text>
</comment>
<dbReference type="InterPro" id="IPR002758">
    <property type="entry name" value="Cation_antiport_E"/>
</dbReference>
<evidence type="ECO:0000313" key="9">
    <source>
        <dbReference type="EMBL" id="MCP2175340.1"/>
    </source>
</evidence>
<gene>
    <name evidence="9" type="ORF">LX13_001147</name>
</gene>
<evidence type="ECO:0000256" key="7">
    <source>
        <dbReference type="SAM" id="MobiDB-lite"/>
    </source>
</evidence>
<reference evidence="9 10" key="1">
    <citation type="submission" date="2022-06" db="EMBL/GenBank/DDBJ databases">
        <title>Genomic Encyclopedia of Archaeal and Bacterial Type Strains, Phase II (KMG-II): from individual species to whole genera.</title>
        <authorList>
            <person name="Goeker M."/>
        </authorList>
    </citation>
    <scope>NUCLEOTIDE SEQUENCE [LARGE SCALE GENOMIC DNA]</scope>
    <source>
        <strain evidence="9 10">DSM 44693</strain>
    </source>
</reference>
<protein>
    <submittedName>
        <fullName evidence="9">Multicomponent Na+:H+ antiporter subunit E</fullName>
    </submittedName>
</protein>
<accession>A0ABT1HC98</accession>
<dbReference type="PANTHER" id="PTHR34584:SF1">
    <property type="entry name" value="NA(+)_H(+) ANTIPORTER SUBUNIT E1"/>
    <property type="match status" value="1"/>
</dbReference>
<feature type="compositionally biased region" description="Basic and acidic residues" evidence="7">
    <location>
        <begin position="238"/>
        <end position="263"/>
    </location>
</feature>
<dbReference type="RefSeq" id="WP_253660327.1">
    <property type="nucleotide sequence ID" value="NZ_BAAAJQ010000001.1"/>
</dbReference>
<feature type="transmembrane region" description="Helical" evidence="8">
    <location>
        <begin position="58"/>
        <end position="76"/>
    </location>
</feature>
<keyword evidence="5 8" id="KW-1133">Transmembrane helix</keyword>
<proteinExistence type="inferred from homology"/>
<organism evidence="9 10">
    <name type="scientific">Williamsia maris</name>
    <dbReference type="NCBI Taxonomy" id="72806"/>
    <lineage>
        <taxon>Bacteria</taxon>
        <taxon>Bacillati</taxon>
        <taxon>Actinomycetota</taxon>
        <taxon>Actinomycetes</taxon>
        <taxon>Mycobacteriales</taxon>
        <taxon>Nocardiaceae</taxon>
        <taxon>Williamsia</taxon>
    </lineage>
</organism>
<evidence type="ECO:0000256" key="1">
    <source>
        <dbReference type="ARBA" id="ARBA00004651"/>
    </source>
</evidence>
<dbReference type="Proteomes" id="UP001206895">
    <property type="component" value="Unassembled WGS sequence"/>
</dbReference>
<name>A0ABT1HC98_9NOCA</name>
<comment type="similarity">
    <text evidence="2">Belongs to the CPA3 antiporters (TC 2.A.63) subunit E family.</text>
</comment>
<evidence type="ECO:0000256" key="4">
    <source>
        <dbReference type="ARBA" id="ARBA00022692"/>
    </source>
</evidence>
<feature type="region of interest" description="Disordered" evidence="7">
    <location>
        <begin position="238"/>
        <end position="276"/>
    </location>
</feature>
<dbReference type="EMBL" id="JAMTCJ010000001">
    <property type="protein sequence ID" value="MCP2175340.1"/>
    <property type="molecule type" value="Genomic_DNA"/>
</dbReference>
<dbReference type="NCBIfam" id="NF006521">
    <property type="entry name" value="PRK08965.1-5"/>
    <property type="match status" value="1"/>
</dbReference>
<dbReference type="PANTHER" id="PTHR34584">
    <property type="entry name" value="NA(+)/H(+) ANTIPORTER SUBUNIT E1"/>
    <property type="match status" value="1"/>
</dbReference>
<evidence type="ECO:0000256" key="5">
    <source>
        <dbReference type="ARBA" id="ARBA00022989"/>
    </source>
</evidence>
<evidence type="ECO:0000256" key="3">
    <source>
        <dbReference type="ARBA" id="ARBA00022475"/>
    </source>
</evidence>